<accession>A0AAE9YPP8</accession>
<feature type="domain" description="Phage tail collar" evidence="1">
    <location>
        <begin position="8"/>
        <end position="63"/>
    </location>
</feature>
<dbReference type="InterPro" id="IPR011083">
    <property type="entry name" value="Phage_tail_collar_dom"/>
</dbReference>
<organism evidence="2 3">
    <name type="scientific">Thalassomonas actiniarum</name>
    <dbReference type="NCBI Taxonomy" id="485447"/>
    <lineage>
        <taxon>Bacteria</taxon>
        <taxon>Pseudomonadati</taxon>
        <taxon>Pseudomonadota</taxon>
        <taxon>Gammaproteobacteria</taxon>
        <taxon>Alteromonadales</taxon>
        <taxon>Colwelliaceae</taxon>
        <taxon>Thalassomonas</taxon>
    </lineage>
</organism>
<dbReference type="Gene3D" id="3.90.1340.10">
    <property type="entry name" value="Phage tail collar domain"/>
    <property type="match status" value="1"/>
</dbReference>
<evidence type="ECO:0000313" key="2">
    <source>
        <dbReference type="EMBL" id="WDD98521.1"/>
    </source>
</evidence>
<dbReference type="SUPFAM" id="SSF88874">
    <property type="entry name" value="Receptor-binding domain of short tail fibre protein gp12"/>
    <property type="match status" value="1"/>
</dbReference>
<dbReference type="AlphaFoldDB" id="A0AAE9YPP8"/>
<keyword evidence="3" id="KW-1185">Reference proteome</keyword>
<gene>
    <name evidence="2" type="ORF">SG35_025245</name>
</gene>
<dbReference type="Pfam" id="PF07484">
    <property type="entry name" value="Collar"/>
    <property type="match status" value="1"/>
</dbReference>
<proteinExistence type="predicted"/>
<evidence type="ECO:0000313" key="3">
    <source>
        <dbReference type="Proteomes" id="UP000032568"/>
    </source>
</evidence>
<sequence length="179" mass="19117">MSEPFIAEVRMFGCNYAPRGWAFCDGQYLPIAENTTLFSLIGTTYGGDGRTTMALPDLQDRAPLHPGQGPGLTRRLLGYPGGTITETLVEEQLPAHSHTLKGVSAAGSSGTPDESLFLGQDKASSNERIFYLAEGKSLDAPMSDSAVQVSGGGQAHNNMQPYLTVNFCIALTGLYPMRN</sequence>
<dbReference type="InterPro" id="IPR037053">
    <property type="entry name" value="Phage_tail_collar_dom_sf"/>
</dbReference>
<protein>
    <submittedName>
        <fullName evidence="2">Phage tail protein</fullName>
    </submittedName>
</protein>
<reference evidence="2 3" key="2">
    <citation type="journal article" date="2022" name="Mar. Drugs">
        <title>Bioassay-Guided Fractionation Leads to the Detection of Cholic Acid Generated by the Rare Thalassomonas sp.</title>
        <authorList>
            <person name="Pheiffer F."/>
            <person name="Schneider Y.K."/>
            <person name="Hansen E.H."/>
            <person name="Andersen J.H."/>
            <person name="Isaksson J."/>
            <person name="Busche T."/>
            <person name="R C."/>
            <person name="Kalinowski J."/>
            <person name="Zyl L.V."/>
            <person name="Trindade M."/>
        </authorList>
    </citation>
    <scope>NUCLEOTIDE SEQUENCE [LARGE SCALE GENOMIC DNA]</scope>
    <source>
        <strain evidence="2 3">A5K-106</strain>
    </source>
</reference>
<dbReference type="RefSeq" id="WP_044833380.1">
    <property type="nucleotide sequence ID" value="NZ_CP059735.1"/>
</dbReference>
<dbReference type="EMBL" id="CP059735">
    <property type="protein sequence ID" value="WDD98521.1"/>
    <property type="molecule type" value="Genomic_DNA"/>
</dbReference>
<name>A0AAE9YPP8_9GAMM</name>
<dbReference type="Proteomes" id="UP000032568">
    <property type="component" value="Chromosome"/>
</dbReference>
<reference evidence="2 3" key="1">
    <citation type="journal article" date="2015" name="Genome Announc.">
        <title>Draft Genome Sequences of Marine Isolates of Thalassomonas viridans and Thalassomonas actiniarum.</title>
        <authorList>
            <person name="Olonade I."/>
            <person name="van Zyl L.J."/>
            <person name="Trindade M."/>
        </authorList>
    </citation>
    <scope>NUCLEOTIDE SEQUENCE [LARGE SCALE GENOMIC DNA]</scope>
    <source>
        <strain evidence="2 3">A5K-106</strain>
    </source>
</reference>
<dbReference type="KEGG" id="tact:SG35_025245"/>
<evidence type="ECO:0000259" key="1">
    <source>
        <dbReference type="Pfam" id="PF07484"/>
    </source>
</evidence>